<name>A0A1H5LH04_9MICO</name>
<gene>
    <name evidence="9" type="ORF">SAMN04488554_2805</name>
</gene>
<evidence type="ECO:0000313" key="9">
    <source>
        <dbReference type="EMBL" id="SEE76264.1"/>
    </source>
</evidence>
<protein>
    <recommendedName>
        <fullName evidence="8">Methylenetetrahydrofolate reductase</fullName>
    </recommendedName>
</protein>
<evidence type="ECO:0000256" key="3">
    <source>
        <dbReference type="ARBA" id="ARBA00006743"/>
    </source>
</evidence>
<keyword evidence="5 8" id="KW-0274">FAD</keyword>
<evidence type="ECO:0000256" key="5">
    <source>
        <dbReference type="ARBA" id="ARBA00022827"/>
    </source>
</evidence>
<keyword evidence="10" id="KW-1185">Reference proteome</keyword>
<dbReference type="EMBL" id="FNTX01000002">
    <property type="protein sequence ID" value="SEE76264.1"/>
    <property type="molecule type" value="Genomic_DNA"/>
</dbReference>
<evidence type="ECO:0000256" key="6">
    <source>
        <dbReference type="ARBA" id="ARBA00023002"/>
    </source>
</evidence>
<comment type="pathway">
    <text evidence="2 8">One-carbon metabolism; tetrahydrofolate interconversion.</text>
</comment>
<proteinExistence type="inferred from homology"/>
<comment type="similarity">
    <text evidence="3 8">Belongs to the methylenetetrahydrofolate reductase family.</text>
</comment>
<reference evidence="10" key="1">
    <citation type="submission" date="2016-10" db="EMBL/GenBank/DDBJ databases">
        <authorList>
            <person name="Varghese N."/>
            <person name="Submissions S."/>
        </authorList>
    </citation>
    <scope>NUCLEOTIDE SEQUENCE [LARGE SCALE GENOMIC DNA]</scope>
    <source>
        <strain evidence="10">DSM 21368</strain>
    </source>
</reference>
<evidence type="ECO:0000256" key="4">
    <source>
        <dbReference type="ARBA" id="ARBA00022630"/>
    </source>
</evidence>
<dbReference type="RefSeq" id="WP_089773705.1">
    <property type="nucleotide sequence ID" value="NZ_FNTX01000002.1"/>
</dbReference>
<sequence length="284" mass="30329">MLPEALTSEALPPEALVSRWLRDPRYEVMPTDDVVDEVAAHLEAPATVTVTFSPTRSAATTVSIALRLAALGHRAVPHLAARRMRDRAELEDIAARLADGGINEVFVVGGDADSPTGAFSSAIEVVRPLREISPGLSIGVAGYPESHPHIPDAAMHGALAEKAAYADRVVSQICFSPQTTLRWACDVRARGIELDVLAGIAAPVPRGRLLRIATRIGVAQSARFLSGHPEMLRLGAGRYDPGPLLWALAEAPTPISGIHIYTFNAMAAVQRWRRSLLDPAPEAA</sequence>
<dbReference type="GO" id="GO:0071949">
    <property type="term" value="F:FAD binding"/>
    <property type="evidence" value="ECO:0007669"/>
    <property type="project" value="TreeGrafter"/>
</dbReference>
<dbReference type="GO" id="GO:0005829">
    <property type="term" value="C:cytosol"/>
    <property type="evidence" value="ECO:0007669"/>
    <property type="project" value="TreeGrafter"/>
</dbReference>
<dbReference type="GO" id="GO:0009086">
    <property type="term" value="P:methionine biosynthetic process"/>
    <property type="evidence" value="ECO:0007669"/>
    <property type="project" value="TreeGrafter"/>
</dbReference>
<dbReference type="Proteomes" id="UP000199220">
    <property type="component" value="Unassembled WGS sequence"/>
</dbReference>
<evidence type="ECO:0000313" key="10">
    <source>
        <dbReference type="Proteomes" id="UP000199220"/>
    </source>
</evidence>
<dbReference type="InterPro" id="IPR003171">
    <property type="entry name" value="Mehydrof_redctse-like"/>
</dbReference>
<evidence type="ECO:0000256" key="8">
    <source>
        <dbReference type="RuleBase" id="RU003862"/>
    </source>
</evidence>
<dbReference type="Gene3D" id="3.20.20.220">
    <property type="match status" value="1"/>
</dbReference>
<keyword evidence="4 8" id="KW-0285">Flavoprotein</keyword>
<dbReference type="UniPathway" id="UPA00193"/>
<accession>A0A1H5LH04</accession>
<dbReference type="SUPFAM" id="SSF51730">
    <property type="entry name" value="FAD-linked oxidoreductase"/>
    <property type="match status" value="1"/>
</dbReference>
<dbReference type="GO" id="GO:0035999">
    <property type="term" value="P:tetrahydrofolate interconversion"/>
    <property type="evidence" value="ECO:0007669"/>
    <property type="project" value="UniProtKB-UniPathway"/>
</dbReference>
<dbReference type="GO" id="GO:0106312">
    <property type="term" value="F:methylenetetrahydrofolate reductase (NADH) activity"/>
    <property type="evidence" value="ECO:0007669"/>
    <property type="project" value="UniProtKB-EC"/>
</dbReference>
<dbReference type="STRING" id="648782.SAMN04488554_2805"/>
<dbReference type="AlphaFoldDB" id="A0A1H5LH04"/>
<comment type="catalytic activity">
    <reaction evidence="7">
        <text>(6S)-5-methyl-5,6,7,8-tetrahydrofolate + NAD(+) = (6R)-5,10-methylene-5,6,7,8-tetrahydrofolate + NADH + H(+)</text>
        <dbReference type="Rhea" id="RHEA:19821"/>
        <dbReference type="ChEBI" id="CHEBI:15378"/>
        <dbReference type="ChEBI" id="CHEBI:15636"/>
        <dbReference type="ChEBI" id="CHEBI:18608"/>
        <dbReference type="ChEBI" id="CHEBI:57540"/>
        <dbReference type="ChEBI" id="CHEBI:57945"/>
        <dbReference type="EC" id="1.5.1.54"/>
    </reaction>
    <physiologicalReaction direction="right-to-left" evidence="7">
        <dbReference type="Rhea" id="RHEA:19823"/>
    </physiologicalReaction>
</comment>
<comment type="cofactor">
    <cofactor evidence="1 8">
        <name>FAD</name>
        <dbReference type="ChEBI" id="CHEBI:57692"/>
    </cofactor>
</comment>
<dbReference type="Pfam" id="PF02219">
    <property type="entry name" value="MTHFR"/>
    <property type="match status" value="1"/>
</dbReference>
<dbReference type="PANTHER" id="PTHR45754">
    <property type="entry name" value="METHYLENETETRAHYDROFOLATE REDUCTASE"/>
    <property type="match status" value="1"/>
</dbReference>
<evidence type="ECO:0000256" key="1">
    <source>
        <dbReference type="ARBA" id="ARBA00001974"/>
    </source>
</evidence>
<evidence type="ECO:0000256" key="2">
    <source>
        <dbReference type="ARBA" id="ARBA00004777"/>
    </source>
</evidence>
<dbReference type="PANTHER" id="PTHR45754:SF3">
    <property type="entry name" value="METHYLENETETRAHYDROFOLATE REDUCTASE (NADPH)"/>
    <property type="match status" value="1"/>
</dbReference>
<evidence type="ECO:0000256" key="7">
    <source>
        <dbReference type="ARBA" id="ARBA00048628"/>
    </source>
</evidence>
<dbReference type="InterPro" id="IPR029041">
    <property type="entry name" value="FAD-linked_oxidoreductase-like"/>
</dbReference>
<keyword evidence="6 8" id="KW-0560">Oxidoreductase</keyword>
<dbReference type="OrthoDB" id="9812555at2"/>
<organism evidence="9 10">
    <name type="scientific">Ruania alba</name>
    <dbReference type="NCBI Taxonomy" id="648782"/>
    <lineage>
        <taxon>Bacteria</taxon>
        <taxon>Bacillati</taxon>
        <taxon>Actinomycetota</taxon>
        <taxon>Actinomycetes</taxon>
        <taxon>Micrococcales</taxon>
        <taxon>Ruaniaceae</taxon>
        <taxon>Ruania</taxon>
    </lineage>
</organism>